<dbReference type="CDD" id="cd00060">
    <property type="entry name" value="FHA"/>
    <property type="match status" value="1"/>
</dbReference>
<accession>A0A5R8KET7</accession>
<dbReference type="InterPro" id="IPR008984">
    <property type="entry name" value="SMAD_FHA_dom_sf"/>
</dbReference>
<reference evidence="3 4" key="1">
    <citation type="submission" date="2019-05" db="EMBL/GenBank/DDBJ databases">
        <title>Verrucobacter flavum gen. nov., sp. nov. a new member of the family Verrucomicrobiaceae.</title>
        <authorList>
            <person name="Szuroczki S."/>
            <person name="Abbaszade G."/>
            <person name="Szabo A."/>
            <person name="Felfoldi T."/>
            <person name="Schumann P."/>
            <person name="Boka K."/>
            <person name="Keki Z."/>
            <person name="Toumi M."/>
            <person name="Toth E."/>
        </authorList>
    </citation>
    <scope>NUCLEOTIDE SEQUENCE [LARGE SCALE GENOMIC DNA]</scope>
    <source>
        <strain evidence="3 4">MG-N-17</strain>
    </source>
</reference>
<sequence length="871" mass="98559">MAKLTFILQDGQEVEVLLRKEITIGRSEDNEVVVDAPLISARHACVKRAGPGDFEVCDLQSEGGTFVNDERVDHQVLEHGDRLTFGLVEAVFARETEDSRFDWLESDGVGLEEPMAVNLNEHGHGHGRASKLEKLDLDMIAAMERVAACEAELSTKENRLVEVRSTLTQAEEISRDLLDELQVLETRRDTLMGQLRDAHGRLEAMQAAFTQAEEGRAMHEERLVGLKEEILQAEEARAVAVDNRARAEADFAVEHERLEEMRREANDAGERLVVVTGQLQQVTEEERRRGDEVERLLEEEQRLVAMTADMAEVEAQLDRKQRAFSELNAEFDLKHDQWLELLNQHETSAAECDEMRNRHAETAVALQAVLMQRDEASNSLEAICSEIDGAVTRLAEVSAELVGRQGEVNAFQGQLVHLQSTRDAIQQRVDALVGKEQSLIEASAKLELAIASERELQSSIAMLTAQRADDERNLAKITLSLERLEYDAEHEALKLRDLQDQTSSEQGRLVQVSEELTKASEGLQSVYQETTRVKQELEGCRLDLETELKRLTTEVETMAVRLDEVSQRRAEIARQCEELADTEQKLGGVTSELGDRCAEKVALDQRIAELMEQREGLEHSVDGLTIKEEASKGRLEILLQREQALKQSIDSLGQEERVDRERFEAIQHLIVEAEREKRGQADRLEREVLLKQRQLIEIEDKLDPLLRWKETMDQRYARLQSLPDSSDEANALWQQLEADKVQAGQIFNQSGGSGTTSYQHGPALRGHARQLEAKIRRDEERHATLRRKVEQLEAEETERSGRLSNLERRLAMLRVDIARVERENVELEFEAPEAVIEPDVVKGKGVLGNIIEGARTKLRPMRSPNQVGAQR</sequence>
<protein>
    <submittedName>
        <fullName evidence="3">FHA domain-containing protein</fullName>
    </submittedName>
</protein>
<gene>
    <name evidence="3" type="ORF">FEM03_10705</name>
</gene>
<dbReference type="SMART" id="SM00240">
    <property type="entry name" value="FHA"/>
    <property type="match status" value="1"/>
</dbReference>
<dbReference type="Proteomes" id="UP000306196">
    <property type="component" value="Unassembled WGS sequence"/>
</dbReference>
<dbReference type="PANTHER" id="PTHR43977">
    <property type="entry name" value="STRUCTURAL MAINTENANCE OF CHROMOSOMES PROTEIN 3"/>
    <property type="match status" value="1"/>
</dbReference>
<dbReference type="PROSITE" id="PS50006">
    <property type="entry name" value="FHA_DOMAIN"/>
    <property type="match status" value="1"/>
</dbReference>
<evidence type="ECO:0000256" key="1">
    <source>
        <dbReference type="SAM" id="Coils"/>
    </source>
</evidence>
<evidence type="ECO:0000313" key="3">
    <source>
        <dbReference type="EMBL" id="TLD70771.1"/>
    </source>
</evidence>
<evidence type="ECO:0000313" key="4">
    <source>
        <dbReference type="Proteomes" id="UP000306196"/>
    </source>
</evidence>
<dbReference type="RefSeq" id="WP_138086242.1">
    <property type="nucleotide sequence ID" value="NZ_VAUV01000007.1"/>
</dbReference>
<feature type="coiled-coil region" evidence="1">
    <location>
        <begin position="296"/>
        <end position="330"/>
    </location>
</feature>
<dbReference type="Gene3D" id="2.60.200.20">
    <property type="match status" value="1"/>
</dbReference>
<feature type="coiled-coil region" evidence="1">
    <location>
        <begin position="216"/>
        <end position="264"/>
    </location>
</feature>
<name>A0A5R8KET7_9BACT</name>
<dbReference type="EMBL" id="VAUV01000007">
    <property type="protein sequence ID" value="TLD70771.1"/>
    <property type="molecule type" value="Genomic_DNA"/>
</dbReference>
<feature type="domain" description="FHA" evidence="2">
    <location>
        <begin position="22"/>
        <end position="72"/>
    </location>
</feature>
<dbReference type="SUPFAM" id="SSF49879">
    <property type="entry name" value="SMAD/FHA domain"/>
    <property type="match status" value="1"/>
</dbReference>
<evidence type="ECO:0000259" key="2">
    <source>
        <dbReference type="PROSITE" id="PS50006"/>
    </source>
</evidence>
<dbReference type="Pfam" id="PF00498">
    <property type="entry name" value="FHA"/>
    <property type="match status" value="1"/>
</dbReference>
<feature type="coiled-coil region" evidence="1">
    <location>
        <begin position="768"/>
        <end position="830"/>
    </location>
</feature>
<feature type="coiled-coil region" evidence="1">
    <location>
        <begin position="534"/>
        <end position="655"/>
    </location>
</feature>
<dbReference type="OrthoDB" id="9816434at2"/>
<keyword evidence="4" id="KW-1185">Reference proteome</keyword>
<comment type="caution">
    <text evidence="3">The sequence shown here is derived from an EMBL/GenBank/DDBJ whole genome shotgun (WGS) entry which is preliminary data.</text>
</comment>
<dbReference type="AlphaFoldDB" id="A0A5R8KET7"/>
<organism evidence="3 4">
    <name type="scientific">Phragmitibacter flavus</name>
    <dbReference type="NCBI Taxonomy" id="2576071"/>
    <lineage>
        <taxon>Bacteria</taxon>
        <taxon>Pseudomonadati</taxon>
        <taxon>Verrucomicrobiota</taxon>
        <taxon>Verrucomicrobiia</taxon>
        <taxon>Verrucomicrobiales</taxon>
        <taxon>Verrucomicrobiaceae</taxon>
        <taxon>Phragmitibacter</taxon>
    </lineage>
</organism>
<feature type="coiled-coil region" evidence="1">
    <location>
        <begin position="132"/>
        <end position="187"/>
    </location>
</feature>
<dbReference type="InterPro" id="IPR000253">
    <property type="entry name" value="FHA_dom"/>
</dbReference>
<keyword evidence="1" id="KW-0175">Coiled coil</keyword>
<proteinExistence type="predicted"/>